<accession>A0A0A3IXA2</accession>
<dbReference type="Gene3D" id="3.10.350.10">
    <property type="entry name" value="LysM domain"/>
    <property type="match status" value="1"/>
</dbReference>
<dbReference type="SMART" id="SM00257">
    <property type="entry name" value="LysM"/>
    <property type="match status" value="1"/>
</dbReference>
<gene>
    <name evidence="2" type="ORF">CD30_17275</name>
</gene>
<feature type="domain" description="LysM" evidence="1">
    <location>
        <begin position="35"/>
        <end position="84"/>
    </location>
</feature>
<dbReference type="Pfam" id="PF01476">
    <property type="entry name" value="LysM"/>
    <property type="match status" value="1"/>
</dbReference>
<protein>
    <recommendedName>
        <fullName evidence="1">LysM domain-containing protein</fullName>
    </recommendedName>
</protein>
<evidence type="ECO:0000259" key="1">
    <source>
        <dbReference type="PROSITE" id="PS51782"/>
    </source>
</evidence>
<comment type="caution">
    <text evidence="2">The sequence shown here is derived from an EMBL/GenBank/DDBJ whole genome shotgun (WGS) entry which is preliminary data.</text>
</comment>
<evidence type="ECO:0000313" key="2">
    <source>
        <dbReference type="EMBL" id="KGR89311.1"/>
    </source>
</evidence>
<dbReference type="InterPro" id="IPR036779">
    <property type="entry name" value="LysM_dom_sf"/>
</dbReference>
<dbReference type="AlphaFoldDB" id="A0A0A3IXA2"/>
<dbReference type="eggNOG" id="COG1388">
    <property type="taxonomic scope" value="Bacteria"/>
</dbReference>
<dbReference type="InterPro" id="IPR018392">
    <property type="entry name" value="LysM"/>
</dbReference>
<sequence length="110" mass="12378">MKWLQKNSYITVLFTTFLLIAAYVVVTDEGETSYEQIEVQHGDSLWSLANKYKGDMSLHQWIETVKVENDLRDETIVAGGELTIPIPADTLTIAQDSEEITTVKVATNNE</sequence>
<proteinExistence type="predicted"/>
<dbReference type="EMBL" id="JPVQ01000050">
    <property type="protein sequence ID" value="KGR89311.1"/>
    <property type="molecule type" value="Genomic_DNA"/>
</dbReference>
<reference evidence="2 3" key="1">
    <citation type="submission" date="2014-02" db="EMBL/GenBank/DDBJ databases">
        <title>Draft genome sequence of Lysinibacillus massiliensis CCUG 49529.</title>
        <authorList>
            <person name="Zhang F."/>
            <person name="Wang G."/>
            <person name="Zhang L."/>
        </authorList>
    </citation>
    <scope>NUCLEOTIDE SEQUENCE [LARGE SCALE GENOMIC DNA]</scope>
    <source>
        <strain evidence="2 3">CCUG 49529</strain>
    </source>
</reference>
<organism evidence="2 3">
    <name type="scientific">Ureibacillus massiliensis 4400831 = CIP 108448 = CCUG 49529</name>
    <dbReference type="NCBI Taxonomy" id="1211035"/>
    <lineage>
        <taxon>Bacteria</taxon>
        <taxon>Bacillati</taxon>
        <taxon>Bacillota</taxon>
        <taxon>Bacilli</taxon>
        <taxon>Bacillales</taxon>
        <taxon>Caryophanaceae</taxon>
        <taxon>Ureibacillus</taxon>
    </lineage>
</organism>
<name>A0A0A3IXA2_9BACL</name>
<dbReference type="PROSITE" id="PS51782">
    <property type="entry name" value="LYSM"/>
    <property type="match status" value="1"/>
</dbReference>
<evidence type="ECO:0000313" key="3">
    <source>
        <dbReference type="Proteomes" id="UP000030595"/>
    </source>
</evidence>
<dbReference type="OrthoDB" id="2679564at2"/>
<dbReference type="RefSeq" id="WP_036179435.1">
    <property type="nucleotide sequence ID" value="NZ_AVCZ01000050.1"/>
</dbReference>
<dbReference type="Proteomes" id="UP000030595">
    <property type="component" value="Unassembled WGS sequence"/>
</dbReference>
<keyword evidence="3" id="KW-1185">Reference proteome</keyword>